<sequence length="238" mass="27798">MTTILLKLSGPLQSYGTDSHFETRHTDLYPSKSAIIGMIAASLGYRRNETQKIKKLNDLNFGVRVDQKGKILRDYHIAKKYKNNGNFDRTYVTNRYYIEDAIFLVALNHKDDRFITEIKDALLSPYFQPFLGRRTLPLTADFFQGIHDEDIPQILSRYPWQASDWYRKKYSSNLSVYLDAYLVPDQAVFIRKDRPESFNQKGRKFNYRYESYLNIKIENKYSEHDAFSALGGEGSVSI</sequence>
<dbReference type="GO" id="GO:0043571">
    <property type="term" value="P:maintenance of CRISPR repeat elements"/>
    <property type="evidence" value="ECO:0007669"/>
    <property type="project" value="InterPro"/>
</dbReference>
<dbReference type="Proteomes" id="UP000234384">
    <property type="component" value="Unassembled WGS sequence"/>
</dbReference>
<evidence type="ECO:0000256" key="1">
    <source>
        <dbReference type="ARBA" id="ARBA00023118"/>
    </source>
</evidence>
<dbReference type="RefSeq" id="WP_101954375.1">
    <property type="nucleotide sequence ID" value="NZ_PKHE01000013.1"/>
</dbReference>
<reference evidence="2 3" key="1">
    <citation type="submission" date="2017-12" db="EMBL/GenBank/DDBJ databases">
        <title>Phylogenetic diversity of female urinary microbiome.</title>
        <authorList>
            <person name="Thomas-White K."/>
            <person name="Wolfe A.J."/>
        </authorList>
    </citation>
    <scope>NUCLEOTIDE SEQUENCE [LARGE SCALE GENOMIC DNA]</scope>
    <source>
        <strain evidence="2 3">UMB0898</strain>
    </source>
</reference>
<dbReference type="CDD" id="cd09756">
    <property type="entry name" value="Cas5_I-E"/>
    <property type="match status" value="1"/>
</dbReference>
<protein>
    <submittedName>
        <fullName evidence="2">Type I-E CRISPR-associated protein Cas5/CasD</fullName>
    </submittedName>
</protein>
<comment type="caution">
    <text evidence="2">The sequence shown here is derived from an EMBL/GenBank/DDBJ whole genome shotgun (WGS) entry which is preliminary data.</text>
</comment>
<name>A0A2I1JZ06_9LACT</name>
<dbReference type="InterPro" id="IPR010147">
    <property type="entry name" value="CRISPR-assoc_prot_CasD"/>
</dbReference>
<gene>
    <name evidence="2" type="primary">cas5e</name>
    <name evidence="2" type="ORF">CYJ57_05420</name>
</gene>
<dbReference type="GO" id="GO:0051607">
    <property type="term" value="P:defense response to virus"/>
    <property type="evidence" value="ECO:0007669"/>
    <property type="project" value="UniProtKB-KW"/>
</dbReference>
<dbReference type="NCBIfam" id="TIGR02593">
    <property type="entry name" value="CRISPR_cas5"/>
    <property type="match status" value="1"/>
</dbReference>
<evidence type="ECO:0000313" key="3">
    <source>
        <dbReference type="Proteomes" id="UP000234384"/>
    </source>
</evidence>
<dbReference type="AlphaFoldDB" id="A0A2I1JZ06"/>
<organism evidence="2 3">
    <name type="scientific">Falseniella ignava</name>
    <dbReference type="NCBI Taxonomy" id="137730"/>
    <lineage>
        <taxon>Bacteria</taxon>
        <taxon>Bacillati</taxon>
        <taxon>Bacillota</taxon>
        <taxon>Bacilli</taxon>
        <taxon>Lactobacillales</taxon>
        <taxon>Aerococcaceae</taxon>
        <taxon>Falseniella</taxon>
    </lineage>
</organism>
<dbReference type="EMBL" id="PKHE01000013">
    <property type="protein sequence ID" value="PKY88567.1"/>
    <property type="molecule type" value="Genomic_DNA"/>
</dbReference>
<proteinExistence type="predicted"/>
<dbReference type="InterPro" id="IPR013422">
    <property type="entry name" value="CRISPR-assoc_prot_Cas5_N"/>
</dbReference>
<dbReference type="OrthoDB" id="3189549at2"/>
<dbReference type="GO" id="GO:0003723">
    <property type="term" value="F:RNA binding"/>
    <property type="evidence" value="ECO:0007669"/>
    <property type="project" value="InterPro"/>
</dbReference>
<evidence type="ECO:0000313" key="2">
    <source>
        <dbReference type="EMBL" id="PKY88567.1"/>
    </source>
</evidence>
<accession>A0A2I1JZ06</accession>
<dbReference type="Gene3D" id="3.30.70.2660">
    <property type="match status" value="1"/>
</dbReference>
<dbReference type="InterPro" id="IPR021124">
    <property type="entry name" value="CRISPR-assoc_prot_Cas5"/>
</dbReference>
<dbReference type="NCBIfam" id="TIGR01868">
    <property type="entry name" value="casD_Cas5e"/>
    <property type="match status" value="1"/>
</dbReference>
<dbReference type="Pfam" id="PF09704">
    <property type="entry name" value="Cas_Cas5d"/>
    <property type="match status" value="1"/>
</dbReference>
<keyword evidence="1" id="KW-0051">Antiviral defense</keyword>